<dbReference type="RefSeq" id="XP_005713047.1">
    <property type="nucleotide sequence ID" value="XM_005712990.1"/>
</dbReference>
<dbReference type="EMBL" id="HG001638">
    <property type="protein sequence ID" value="CDF33244.1"/>
    <property type="molecule type" value="Genomic_DNA"/>
</dbReference>
<keyword evidence="4" id="KW-1185">Reference proteome</keyword>
<dbReference type="InterPro" id="IPR007763">
    <property type="entry name" value="NDUFA12"/>
</dbReference>
<dbReference type="KEGG" id="ccp:CHC_T00008982001"/>
<dbReference type="GO" id="GO:0032981">
    <property type="term" value="P:mitochondrial respiratory chain complex I assembly"/>
    <property type="evidence" value="ECO:0007669"/>
    <property type="project" value="TreeGrafter"/>
</dbReference>
<name>R7Q5E2_CHOCR</name>
<organism evidence="3 4">
    <name type="scientific">Chondrus crispus</name>
    <name type="common">Carrageen Irish moss</name>
    <name type="synonym">Polymorpha crispa</name>
    <dbReference type="NCBI Taxonomy" id="2769"/>
    <lineage>
        <taxon>Eukaryota</taxon>
        <taxon>Rhodophyta</taxon>
        <taxon>Florideophyceae</taxon>
        <taxon>Rhodymeniophycidae</taxon>
        <taxon>Gigartinales</taxon>
        <taxon>Gigartinaceae</taxon>
        <taxon>Chondrus</taxon>
    </lineage>
</organism>
<dbReference type="Gramene" id="CDF33244">
    <property type="protein sequence ID" value="CDF33244"/>
    <property type="gene ID" value="CHC_T00008982001"/>
</dbReference>
<dbReference type="Pfam" id="PF05071">
    <property type="entry name" value="NDUFA12"/>
    <property type="match status" value="1"/>
</dbReference>
<evidence type="ECO:0000313" key="3">
    <source>
        <dbReference type="EMBL" id="CDF33244.1"/>
    </source>
</evidence>
<evidence type="ECO:0000256" key="2">
    <source>
        <dbReference type="SAM" id="MobiDB-lite"/>
    </source>
</evidence>
<evidence type="ECO:0000256" key="1">
    <source>
        <dbReference type="ARBA" id="ARBA00007355"/>
    </source>
</evidence>
<gene>
    <name evidence="3" type="ORF">CHC_T00008982001</name>
</gene>
<dbReference type="OrthoDB" id="4259at2759"/>
<dbReference type="GO" id="GO:0005739">
    <property type="term" value="C:mitochondrion"/>
    <property type="evidence" value="ECO:0007669"/>
    <property type="project" value="TreeGrafter"/>
</dbReference>
<dbReference type="GeneID" id="17320781"/>
<evidence type="ECO:0008006" key="5">
    <source>
        <dbReference type="Google" id="ProtNLM"/>
    </source>
</evidence>
<evidence type="ECO:0000313" key="4">
    <source>
        <dbReference type="Proteomes" id="UP000012073"/>
    </source>
</evidence>
<dbReference type="OMA" id="HNRRDET"/>
<dbReference type="InterPro" id="IPR052618">
    <property type="entry name" value="ComplexI_NDUFA12"/>
</dbReference>
<reference evidence="4" key="1">
    <citation type="journal article" date="2013" name="Proc. Natl. Acad. Sci. U.S.A.">
        <title>Genome structure and metabolic features in the red seaweed Chondrus crispus shed light on evolution of the Archaeplastida.</title>
        <authorList>
            <person name="Collen J."/>
            <person name="Porcel B."/>
            <person name="Carre W."/>
            <person name="Ball S.G."/>
            <person name="Chaparro C."/>
            <person name="Tonon T."/>
            <person name="Barbeyron T."/>
            <person name="Michel G."/>
            <person name="Noel B."/>
            <person name="Valentin K."/>
            <person name="Elias M."/>
            <person name="Artiguenave F."/>
            <person name="Arun A."/>
            <person name="Aury J.M."/>
            <person name="Barbosa-Neto J.F."/>
            <person name="Bothwell J.H."/>
            <person name="Bouget F.Y."/>
            <person name="Brillet L."/>
            <person name="Cabello-Hurtado F."/>
            <person name="Capella-Gutierrez S."/>
            <person name="Charrier B."/>
            <person name="Cladiere L."/>
            <person name="Cock J.M."/>
            <person name="Coelho S.M."/>
            <person name="Colleoni C."/>
            <person name="Czjzek M."/>
            <person name="Da Silva C."/>
            <person name="Delage L."/>
            <person name="Denoeud F."/>
            <person name="Deschamps P."/>
            <person name="Dittami S.M."/>
            <person name="Gabaldon T."/>
            <person name="Gachon C.M."/>
            <person name="Groisillier A."/>
            <person name="Herve C."/>
            <person name="Jabbari K."/>
            <person name="Katinka M."/>
            <person name="Kloareg B."/>
            <person name="Kowalczyk N."/>
            <person name="Labadie K."/>
            <person name="Leblanc C."/>
            <person name="Lopez P.J."/>
            <person name="McLachlan D.H."/>
            <person name="Meslet-Cladiere L."/>
            <person name="Moustafa A."/>
            <person name="Nehr Z."/>
            <person name="Nyvall Collen P."/>
            <person name="Panaud O."/>
            <person name="Partensky F."/>
            <person name="Poulain J."/>
            <person name="Rensing S.A."/>
            <person name="Rousvoal S."/>
            <person name="Samson G."/>
            <person name="Symeonidi A."/>
            <person name="Weissenbach J."/>
            <person name="Zambounis A."/>
            <person name="Wincker P."/>
            <person name="Boyen C."/>
        </authorList>
    </citation>
    <scope>NUCLEOTIDE SEQUENCE [LARGE SCALE GENOMIC DNA]</scope>
    <source>
        <strain evidence="4">cv. Stackhouse</strain>
    </source>
</reference>
<dbReference type="STRING" id="2769.R7Q5E2"/>
<dbReference type="GO" id="GO:0045271">
    <property type="term" value="C:respiratory chain complex I"/>
    <property type="evidence" value="ECO:0007669"/>
    <property type="project" value="InterPro"/>
</dbReference>
<dbReference type="PANTHER" id="PTHR32470:SF2">
    <property type="entry name" value="NADH DEHYDROGENASE [UBIQUINONE] 1 ALPHA SUBCOMPLEX ASSEMBLY FACTOR 2"/>
    <property type="match status" value="1"/>
</dbReference>
<proteinExistence type="inferred from homology"/>
<feature type="region of interest" description="Disordered" evidence="2">
    <location>
        <begin position="132"/>
        <end position="190"/>
    </location>
</feature>
<protein>
    <recommendedName>
        <fullName evidence="5">NADH dehydrogenase [ubiquinone] 1 alpha subcomplex subunit 12</fullName>
    </recommendedName>
</protein>
<accession>R7Q5E2</accession>
<sequence length="190" mass="21628">MWRTRLSRTWDWLRSRKLVGEDEHHFFYTEFIASDKPERRYVEYKDQNITHSSDRMAIEWWSWLHNRRDETPTCEELAMSEANQQRLAQKVAILEAEDEKQRLRQFAGGQPLQAAEEEARARRRKEAMMRLTNAASPSDAAVASGMSQGGAAVKASGEGGAMNPEENPTGSGEDFQPGSWQPAATKRRGS</sequence>
<dbReference type="AlphaFoldDB" id="R7Q5E2"/>
<dbReference type="PANTHER" id="PTHR32470">
    <property type="entry name" value="ADH DEHYDROGENASE [UBIQUINONE] 1 ALPHA SUBCOMPLEX ASSEMBLY FACTOR 2"/>
    <property type="match status" value="1"/>
</dbReference>
<comment type="similarity">
    <text evidence="1">Belongs to the complex I NDUFA12 subunit family.</text>
</comment>
<dbReference type="Proteomes" id="UP000012073">
    <property type="component" value="Unassembled WGS sequence"/>
</dbReference>